<keyword evidence="2" id="KW-0808">Transferase</keyword>
<evidence type="ECO:0000259" key="1">
    <source>
        <dbReference type="PROSITE" id="PS51186"/>
    </source>
</evidence>
<proteinExistence type="predicted"/>
<dbReference type="InterPro" id="IPR016181">
    <property type="entry name" value="Acyl_CoA_acyltransferase"/>
</dbReference>
<feature type="domain" description="N-acetyltransferase" evidence="1">
    <location>
        <begin position="7"/>
        <end position="174"/>
    </location>
</feature>
<dbReference type="KEGG" id="cbau:H1R16_04145"/>
<evidence type="ECO:0000313" key="2">
    <source>
        <dbReference type="EMBL" id="MBA5247450.1"/>
    </source>
</evidence>
<accession>A0A7D7QZ74</accession>
<dbReference type="Proteomes" id="UP000515349">
    <property type="component" value="Chromosome"/>
</dbReference>
<dbReference type="Proteomes" id="UP000539710">
    <property type="component" value="Unassembled WGS sequence"/>
</dbReference>
<evidence type="ECO:0000313" key="3">
    <source>
        <dbReference type="EMBL" id="QMS99206.1"/>
    </source>
</evidence>
<reference evidence="5" key="2">
    <citation type="submission" date="2020-07" db="EMBL/GenBank/DDBJ databases">
        <title>Flavobacterium sp. xlx-214.</title>
        <authorList>
            <person name="Yang C."/>
        </authorList>
    </citation>
    <scope>NUCLEOTIDE SEQUENCE [LARGE SCALE GENOMIC DNA]</scope>
    <source>
        <strain evidence="5">CX-624</strain>
    </source>
</reference>
<evidence type="ECO:0000313" key="4">
    <source>
        <dbReference type="Proteomes" id="UP000515349"/>
    </source>
</evidence>
<dbReference type="Gene3D" id="3.40.630.30">
    <property type="match status" value="1"/>
</dbReference>
<dbReference type="PANTHER" id="PTHR43415:SF3">
    <property type="entry name" value="GNAT-FAMILY ACETYLTRANSFERASE"/>
    <property type="match status" value="1"/>
</dbReference>
<keyword evidence="5" id="KW-1185">Reference proteome</keyword>
<evidence type="ECO:0000313" key="5">
    <source>
        <dbReference type="Proteomes" id="UP000539710"/>
    </source>
</evidence>
<reference evidence="2" key="3">
    <citation type="submission" date="2020-07" db="EMBL/GenBank/DDBJ databases">
        <authorList>
            <person name="Yang C."/>
        </authorList>
    </citation>
    <scope>NUCLEOTIDE SEQUENCE</scope>
    <source>
        <strain evidence="2">Cx-624</strain>
    </source>
</reference>
<name>A0A7D7QZ74_9FLAO</name>
<organism evidence="3 4">
    <name type="scientific">Marnyiella aurantia</name>
    <dbReference type="NCBI Taxonomy" id="2758037"/>
    <lineage>
        <taxon>Bacteria</taxon>
        <taxon>Pseudomonadati</taxon>
        <taxon>Bacteroidota</taxon>
        <taxon>Flavobacteriia</taxon>
        <taxon>Flavobacteriales</taxon>
        <taxon>Weeksellaceae</taxon>
        <taxon>Marnyiella</taxon>
    </lineage>
</organism>
<dbReference type="AlphaFoldDB" id="A0A7D7QZ74"/>
<dbReference type="RefSeq" id="WP_181887551.1">
    <property type="nucleotide sequence ID" value="NZ_CP059472.1"/>
</dbReference>
<sequence>MLKGEKVILRPLKIEDLDKTHEWRNNLELVKLTQGIRFPKTKEMDREWFDYVLNDKSNRNIYLGIDEIESGEFSGIISLNTIDWISGTCTYGLIVGDNEKQGKGYTKEAAKLLFRYAFNVLNLRKIQAQIIAINRPAIILHKLMGGFKQEALFKEHIYADGKYEDMVIMALLKNDFK</sequence>
<dbReference type="EMBL" id="CP059472">
    <property type="protein sequence ID" value="QMS99206.1"/>
    <property type="molecule type" value="Genomic_DNA"/>
</dbReference>
<dbReference type="PROSITE" id="PS51186">
    <property type="entry name" value="GNAT"/>
    <property type="match status" value="1"/>
</dbReference>
<protein>
    <submittedName>
        <fullName evidence="3">GNAT family N-acetyltransferase</fullName>
    </submittedName>
</protein>
<dbReference type="Pfam" id="PF13302">
    <property type="entry name" value="Acetyltransf_3"/>
    <property type="match status" value="1"/>
</dbReference>
<gene>
    <name evidence="3" type="ORF">H1R16_04145</name>
    <name evidence="2" type="ORF">H2507_09735</name>
</gene>
<dbReference type="PANTHER" id="PTHR43415">
    <property type="entry name" value="SPERMIDINE N(1)-ACETYLTRANSFERASE"/>
    <property type="match status" value="1"/>
</dbReference>
<dbReference type="InterPro" id="IPR000182">
    <property type="entry name" value="GNAT_dom"/>
</dbReference>
<dbReference type="GO" id="GO:0016747">
    <property type="term" value="F:acyltransferase activity, transferring groups other than amino-acyl groups"/>
    <property type="evidence" value="ECO:0007669"/>
    <property type="project" value="InterPro"/>
</dbReference>
<dbReference type="SUPFAM" id="SSF55729">
    <property type="entry name" value="Acyl-CoA N-acyltransferases (Nat)"/>
    <property type="match status" value="1"/>
</dbReference>
<reference evidence="3 4" key="1">
    <citation type="submission" date="2020-07" db="EMBL/GenBank/DDBJ databases">
        <title>Chryseobacterium sp.cx-624.</title>
        <authorList>
            <person name="Yang C."/>
        </authorList>
    </citation>
    <scope>NUCLEOTIDE SEQUENCE [LARGE SCALE GENOMIC DNA]</scope>
    <source>
        <strain evidence="3">Cx-624</strain>
        <strain evidence="4">cx-624</strain>
    </source>
</reference>
<dbReference type="EMBL" id="JACEUX010000003">
    <property type="protein sequence ID" value="MBA5247450.1"/>
    <property type="molecule type" value="Genomic_DNA"/>
</dbReference>